<dbReference type="FunCoup" id="A0A316W920">
    <property type="interactions" value="137"/>
</dbReference>
<dbReference type="PANTHER" id="PTHR28152">
    <property type="entry name" value="HYDROXYACYL-THIOESTER DEHYDRATASE TYPE 2, MITOCHONDRIAL"/>
    <property type="match status" value="1"/>
</dbReference>
<keyword evidence="2" id="KW-1185">Reference proteome</keyword>
<evidence type="ECO:0008006" key="3">
    <source>
        <dbReference type="Google" id="ProtNLM"/>
    </source>
</evidence>
<organism evidence="1 2">
    <name type="scientific">Ceraceosorus guamensis</name>
    <dbReference type="NCBI Taxonomy" id="1522189"/>
    <lineage>
        <taxon>Eukaryota</taxon>
        <taxon>Fungi</taxon>
        <taxon>Dikarya</taxon>
        <taxon>Basidiomycota</taxon>
        <taxon>Ustilaginomycotina</taxon>
        <taxon>Exobasidiomycetes</taxon>
        <taxon>Ceraceosorales</taxon>
        <taxon>Ceraceosoraceae</taxon>
        <taxon>Ceraceosorus</taxon>
    </lineage>
</organism>
<dbReference type="EMBL" id="KZ819352">
    <property type="protein sequence ID" value="PWN46074.1"/>
    <property type="molecule type" value="Genomic_DNA"/>
</dbReference>
<dbReference type="InterPro" id="IPR029069">
    <property type="entry name" value="HotDog_dom_sf"/>
</dbReference>
<accession>A0A316W920</accession>
<dbReference type="GO" id="GO:0019171">
    <property type="term" value="F:(3R)-hydroxyacyl-[acyl-carrier-protein] dehydratase activity"/>
    <property type="evidence" value="ECO:0007669"/>
    <property type="project" value="TreeGrafter"/>
</dbReference>
<evidence type="ECO:0000313" key="1">
    <source>
        <dbReference type="EMBL" id="PWN46074.1"/>
    </source>
</evidence>
<protein>
    <recommendedName>
        <fullName evidence="3">Thioesterase/thiol ester dehydrase-isomerase</fullName>
    </recommendedName>
</protein>
<sequence length="417" mass="46133">MLFPSTISARPAVRSAARALSAARAKDRLPHHALPFTSSRPMSSSMLTGTLPDDERYPEWASEEARAAASSLVHRFPVDSSEPVLITSQRIHSTPLLQLRVLLEEMVPLSRTRADRNPLALNLAESLSNGSPLIPSEHLSLFTPLVPSSALGRDGSDQTFNPPAPFTRRMWAGGEMHFSHGRPLKVEQVAEERTWIEKVDIKRTKAGDEMLVVWVRKEIGDGEGESIVDLRSWVFQRTLDPSADRRKLPEPSRIPAEEAHRPLQVAQPSTLGLAPGATPVIQTPATLFRYSALTYNAHAIHLDAQWAREREGHPTTVVHGPMTLSLLLRKWLAINTSDPSVKGAAQVPQLGSVNYRAKRPLWTGERYWVGCQEGLEDTMLAVKDDGTVVMEASISRLQGDATSHKDEHIRVKRKGSK</sequence>
<dbReference type="SUPFAM" id="SSF54637">
    <property type="entry name" value="Thioesterase/thiol ester dehydrase-isomerase"/>
    <property type="match status" value="1"/>
</dbReference>
<evidence type="ECO:0000313" key="2">
    <source>
        <dbReference type="Proteomes" id="UP000245783"/>
    </source>
</evidence>
<dbReference type="Gene3D" id="3.10.129.10">
    <property type="entry name" value="Hotdog Thioesterase"/>
    <property type="match status" value="1"/>
</dbReference>
<name>A0A316W920_9BASI</name>
<dbReference type="AlphaFoldDB" id="A0A316W920"/>
<dbReference type="GO" id="GO:0005739">
    <property type="term" value="C:mitochondrion"/>
    <property type="evidence" value="ECO:0007669"/>
    <property type="project" value="TreeGrafter"/>
</dbReference>
<dbReference type="InParanoid" id="A0A316W920"/>
<dbReference type="Proteomes" id="UP000245783">
    <property type="component" value="Unassembled WGS sequence"/>
</dbReference>
<dbReference type="InterPro" id="IPR052741">
    <property type="entry name" value="Mitochondrial_HTD2"/>
</dbReference>
<proteinExistence type="predicted"/>
<dbReference type="STRING" id="1522189.A0A316W920"/>
<dbReference type="PANTHER" id="PTHR28152:SF2">
    <property type="entry name" value="N-TERMINAL OF MAOC-LIKE DEHYDRATASE DOMAIN-CONTAINING PROTEIN"/>
    <property type="match status" value="1"/>
</dbReference>
<dbReference type="GeneID" id="37039543"/>
<dbReference type="RefSeq" id="XP_025373234.1">
    <property type="nucleotide sequence ID" value="XM_025517673.1"/>
</dbReference>
<gene>
    <name evidence="1" type="ORF">IE81DRAFT_82114</name>
</gene>
<reference evidence="1 2" key="1">
    <citation type="journal article" date="2018" name="Mol. Biol. Evol.">
        <title>Broad Genomic Sampling Reveals a Smut Pathogenic Ancestry of the Fungal Clade Ustilaginomycotina.</title>
        <authorList>
            <person name="Kijpornyongpan T."/>
            <person name="Mondo S.J."/>
            <person name="Barry K."/>
            <person name="Sandor L."/>
            <person name="Lee J."/>
            <person name="Lipzen A."/>
            <person name="Pangilinan J."/>
            <person name="LaButti K."/>
            <person name="Hainaut M."/>
            <person name="Henrissat B."/>
            <person name="Grigoriev I.V."/>
            <person name="Spatafora J.W."/>
            <person name="Aime M.C."/>
        </authorList>
    </citation>
    <scope>NUCLEOTIDE SEQUENCE [LARGE SCALE GENOMIC DNA]</scope>
    <source>
        <strain evidence="1 2">MCA 4658</strain>
    </source>
</reference>
<dbReference type="OrthoDB" id="3257538at2759"/>